<dbReference type="AlphaFoldDB" id="A0A6C0KVJ7"/>
<evidence type="ECO:0000256" key="1">
    <source>
        <dbReference type="SAM" id="MobiDB-lite"/>
    </source>
</evidence>
<dbReference type="EMBL" id="MN740969">
    <property type="protein sequence ID" value="QHU20514.1"/>
    <property type="molecule type" value="Genomic_DNA"/>
</dbReference>
<proteinExistence type="predicted"/>
<keyword evidence="2" id="KW-1133">Transmembrane helix</keyword>
<keyword evidence="2" id="KW-0812">Transmembrane</keyword>
<reference evidence="3" key="1">
    <citation type="journal article" date="2020" name="Nature">
        <title>Giant virus diversity and host interactions through global metagenomics.</title>
        <authorList>
            <person name="Schulz F."/>
            <person name="Roux S."/>
            <person name="Paez-Espino D."/>
            <person name="Jungbluth S."/>
            <person name="Walsh D.A."/>
            <person name="Denef V.J."/>
            <person name="McMahon K.D."/>
            <person name="Konstantinidis K.T."/>
            <person name="Eloe-Fadrosh E.A."/>
            <person name="Kyrpides N.C."/>
            <person name="Woyke T."/>
        </authorList>
    </citation>
    <scope>NUCLEOTIDE SEQUENCE</scope>
    <source>
        <strain evidence="3">GVMAG-S-3300013093-109</strain>
    </source>
</reference>
<evidence type="ECO:0000256" key="2">
    <source>
        <dbReference type="SAM" id="Phobius"/>
    </source>
</evidence>
<feature type="transmembrane region" description="Helical" evidence="2">
    <location>
        <begin position="42"/>
        <end position="64"/>
    </location>
</feature>
<evidence type="ECO:0000313" key="3">
    <source>
        <dbReference type="EMBL" id="QHU20514.1"/>
    </source>
</evidence>
<sequence>MNFGSYLTRGNSLPKANGFTSTGVFNTGSTINDNSSSPIKRVMAYVLGIVIIIFIILLFVHWFIRPIFKLHPGGSGIIPVPGGDDGVLFWKNGNTGQIMNSALPIQSISAGYSMIMDMFIVNPLQFSKHPRILFSRGATVKAVPSGDLLLGVLDNYNLAVALLPDTNDMIVSVLNKDNNMENVIVSNAPVQEAFRLGIVVMDQALEVYMNGHLLKTRAFDSPPKAVTGDIYPASGIEANIAKIRNLKIWSRILPTPEIRESTPAPATGKDFDAGAMPSSTSCAPQEVDSMIDRINTAMA</sequence>
<keyword evidence="2" id="KW-0472">Membrane</keyword>
<protein>
    <submittedName>
        <fullName evidence="3">Uncharacterized protein</fullName>
    </submittedName>
</protein>
<organism evidence="3">
    <name type="scientific">viral metagenome</name>
    <dbReference type="NCBI Taxonomy" id="1070528"/>
    <lineage>
        <taxon>unclassified sequences</taxon>
        <taxon>metagenomes</taxon>
        <taxon>organismal metagenomes</taxon>
    </lineage>
</organism>
<accession>A0A6C0KVJ7</accession>
<name>A0A6C0KVJ7_9ZZZZ</name>
<feature type="region of interest" description="Disordered" evidence="1">
    <location>
        <begin position="259"/>
        <end position="283"/>
    </location>
</feature>